<reference evidence="1 2" key="1">
    <citation type="journal article" date="2012" name="Genome Biol.">
        <title>The genome of the polar eukaryotic microalga coccomyxa subellipsoidea reveals traits of cold adaptation.</title>
        <authorList>
            <person name="Blanc G."/>
            <person name="Agarkova I."/>
            <person name="Grimwood J."/>
            <person name="Kuo A."/>
            <person name="Brueggeman A."/>
            <person name="Dunigan D."/>
            <person name="Gurnon J."/>
            <person name="Ladunga I."/>
            <person name="Lindquist E."/>
            <person name="Lucas S."/>
            <person name="Pangilinan J."/>
            <person name="Proschold T."/>
            <person name="Salamov A."/>
            <person name="Schmutz J."/>
            <person name="Weeks D."/>
            <person name="Yamada T."/>
            <person name="Claverie J.M."/>
            <person name="Grigoriev I."/>
            <person name="Van Etten J."/>
            <person name="Lomsadze A."/>
            <person name="Borodovsky M."/>
        </authorList>
    </citation>
    <scope>NUCLEOTIDE SEQUENCE [LARGE SCALE GENOMIC DNA]</scope>
    <source>
        <strain evidence="1 2">C-169</strain>
    </source>
</reference>
<dbReference type="EMBL" id="AGSI01000006">
    <property type="protein sequence ID" value="EIE24196.1"/>
    <property type="molecule type" value="Genomic_DNA"/>
</dbReference>
<dbReference type="GeneID" id="17042194"/>
<evidence type="ECO:0000313" key="2">
    <source>
        <dbReference type="Proteomes" id="UP000007264"/>
    </source>
</evidence>
<dbReference type="AlphaFoldDB" id="I0Z0M7"/>
<keyword evidence="2" id="KW-1185">Reference proteome</keyword>
<organism evidence="1 2">
    <name type="scientific">Coccomyxa subellipsoidea (strain C-169)</name>
    <name type="common">Green microalga</name>
    <dbReference type="NCBI Taxonomy" id="574566"/>
    <lineage>
        <taxon>Eukaryota</taxon>
        <taxon>Viridiplantae</taxon>
        <taxon>Chlorophyta</taxon>
        <taxon>core chlorophytes</taxon>
        <taxon>Trebouxiophyceae</taxon>
        <taxon>Trebouxiophyceae incertae sedis</taxon>
        <taxon>Coccomyxaceae</taxon>
        <taxon>Coccomyxa</taxon>
        <taxon>Coccomyxa subellipsoidea</taxon>
    </lineage>
</organism>
<comment type="caution">
    <text evidence="1">The sequence shown here is derived from an EMBL/GenBank/DDBJ whole genome shotgun (WGS) entry which is preliminary data.</text>
</comment>
<dbReference type="Proteomes" id="UP000007264">
    <property type="component" value="Unassembled WGS sequence"/>
</dbReference>
<protein>
    <submittedName>
        <fullName evidence="1">Uncharacterized protein</fullName>
    </submittedName>
</protein>
<gene>
    <name evidence="1" type="ORF">COCSUDRAFT_33004</name>
</gene>
<dbReference type="RefSeq" id="XP_005648740.1">
    <property type="nucleotide sequence ID" value="XM_005648683.1"/>
</dbReference>
<proteinExistence type="predicted"/>
<name>I0Z0M7_COCSC</name>
<evidence type="ECO:0000313" key="1">
    <source>
        <dbReference type="EMBL" id="EIE24196.1"/>
    </source>
</evidence>
<dbReference type="KEGG" id="csl:COCSUDRAFT_33004"/>
<sequence>MVISDRSFTSGHQMVPLCHRFFIFFHASRGILVDLSHSCDIKLSIGSSMQQIRITVL</sequence>
<accession>I0Z0M7</accession>